<evidence type="ECO:0000256" key="8">
    <source>
        <dbReference type="ARBA" id="ARBA00023284"/>
    </source>
</evidence>
<evidence type="ECO:0000259" key="14">
    <source>
        <dbReference type="PROSITE" id="PS51352"/>
    </source>
</evidence>
<evidence type="ECO:0000256" key="11">
    <source>
        <dbReference type="ARBA" id="ARBA00041373"/>
    </source>
</evidence>
<evidence type="ECO:0000256" key="7">
    <source>
        <dbReference type="ARBA" id="ARBA00023157"/>
    </source>
</evidence>
<dbReference type="InterPro" id="IPR024706">
    <property type="entry name" value="Peroxiredoxin_AhpC-typ"/>
</dbReference>
<reference evidence="15" key="1">
    <citation type="submission" date="2021-05" db="EMBL/GenBank/DDBJ databases">
        <authorList>
            <person name="Pietrasiak N."/>
            <person name="Ward R."/>
            <person name="Stajich J.E."/>
            <person name="Kurbessoian T."/>
        </authorList>
    </citation>
    <scope>NUCLEOTIDE SEQUENCE</scope>
    <source>
        <strain evidence="15">GSE-TBD4-15B</strain>
    </source>
</reference>
<dbReference type="PANTHER" id="PTHR42801:SF4">
    <property type="entry name" value="AHPC_TSA FAMILY PROTEIN"/>
    <property type="match status" value="1"/>
</dbReference>
<gene>
    <name evidence="15" type="primary">bcp</name>
    <name evidence="15" type="ORF">KME07_14815</name>
</gene>
<organism evidence="15 16">
    <name type="scientific">Pegethrix bostrychoides GSE-TBD4-15B</name>
    <dbReference type="NCBI Taxonomy" id="2839662"/>
    <lineage>
        <taxon>Bacteria</taxon>
        <taxon>Bacillati</taxon>
        <taxon>Cyanobacteriota</taxon>
        <taxon>Cyanophyceae</taxon>
        <taxon>Oculatellales</taxon>
        <taxon>Oculatellaceae</taxon>
        <taxon>Pegethrix</taxon>
    </lineage>
</organism>
<keyword evidence="5" id="KW-0049">Antioxidant</keyword>
<evidence type="ECO:0000256" key="12">
    <source>
        <dbReference type="ARBA" id="ARBA00049091"/>
    </source>
</evidence>
<dbReference type="GO" id="GO:0008379">
    <property type="term" value="F:thioredoxin peroxidase activity"/>
    <property type="evidence" value="ECO:0007669"/>
    <property type="project" value="TreeGrafter"/>
</dbReference>
<evidence type="ECO:0000313" key="16">
    <source>
        <dbReference type="Proteomes" id="UP000707356"/>
    </source>
</evidence>
<evidence type="ECO:0000256" key="10">
    <source>
        <dbReference type="ARBA" id="ARBA00038489"/>
    </source>
</evidence>
<dbReference type="Gene3D" id="3.40.30.10">
    <property type="entry name" value="Glutaredoxin"/>
    <property type="match status" value="1"/>
</dbReference>
<evidence type="ECO:0000256" key="13">
    <source>
        <dbReference type="PIRSR" id="PIRSR000239-1"/>
    </source>
</evidence>
<dbReference type="Proteomes" id="UP000707356">
    <property type="component" value="Unassembled WGS sequence"/>
</dbReference>
<reference evidence="15" key="2">
    <citation type="journal article" date="2022" name="Microbiol. Resour. Announc.">
        <title>Metagenome Sequencing to Explore Phylogenomics of Terrestrial Cyanobacteria.</title>
        <authorList>
            <person name="Ward R.D."/>
            <person name="Stajich J.E."/>
            <person name="Johansen J.R."/>
            <person name="Huntemann M."/>
            <person name="Clum A."/>
            <person name="Foster B."/>
            <person name="Foster B."/>
            <person name="Roux S."/>
            <person name="Palaniappan K."/>
            <person name="Varghese N."/>
            <person name="Mukherjee S."/>
            <person name="Reddy T.B.K."/>
            <person name="Daum C."/>
            <person name="Copeland A."/>
            <person name="Chen I.A."/>
            <person name="Ivanova N.N."/>
            <person name="Kyrpides N.C."/>
            <person name="Shapiro N."/>
            <person name="Eloe-Fadrosh E.A."/>
            <person name="Pietrasiak N."/>
        </authorList>
    </citation>
    <scope>NUCLEOTIDE SEQUENCE</scope>
    <source>
        <strain evidence="15">GSE-TBD4-15B</strain>
    </source>
</reference>
<comment type="catalytic activity">
    <reaction evidence="12">
        <text>a hydroperoxide + [thioredoxin]-dithiol = an alcohol + [thioredoxin]-disulfide + H2O</text>
        <dbReference type="Rhea" id="RHEA:62620"/>
        <dbReference type="Rhea" id="RHEA-COMP:10698"/>
        <dbReference type="Rhea" id="RHEA-COMP:10700"/>
        <dbReference type="ChEBI" id="CHEBI:15377"/>
        <dbReference type="ChEBI" id="CHEBI:29950"/>
        <dbReference type="ChEBI" id="CHEBI:30879"/>
        <dbReference type="ChEBI" id="CHEBI:35924"/>
        <dbReference type="ChEBI" id="CHEBI:50058"/>
        <dbReference type="EC" id="1.11.1.24"/>
    </reaction>
</comment>
<dbReference type="InterPro" id="IPR036249">
    <property type="entry name" value="Thioredoxin-like_sf"/>
</dbReference>
<dbReference type="GO" id="GO:0045454">
    <property type="term" value="P:cell redox homeostasis"/>
    <property type="evidence" value="ECO:0007669"/>
    <property type="project" value="TreeGrafter"/>
</dbReference>
<comment type="function">
    <text evidence="1">Thiol-specific peroxidase that catalyzes the reduction of hydrogen peroxide and organic hydroperoxides to water and alcohols, respectively. Plays a role in cell protection against oxidative stress by detoxifying peroxides and as sensor of hydrogen peroxide-mediated signaling events.</text>
</comment>
<dbReference type="PROSITE" id="PS51352">
    <property type="entry name" value="THIOREDOXIN_2"/>
    <property type="match status" value="1"/>
</dbReference>
<dbReference type="SUPFAM" id="SSF52833">
    <property type="entry name" value="Thioredoxin-like"/>
    <property type="match status" value="1"/>
</dbReference>
<dbReference type="GO" id="GO:0005737">
    <property type="term" value="C:cytoplasm"/>
    <property type="evidence" value="ECO:0007669"/>
    <property type="project" value="TreeGrafter"/>
</dbReference>
<sequence>MQLKPGDTAPDFCLPDTNGNLVKLTDFQGKRVVLYFYPRDNTPGCTKEACGFRDLFEQFQAQDIMVLGVSTDDARSHSKFSQKFDLPFLLLSDADGQVATLYESYGLKKFMGKEYMGISRNTFVIDPVGKIEKIYLKVKPEAHAATILSDLSRI</sequence>
<dbReference type="AlphaFoldDB" id="A0A951U5E7"/>
<dbReference type="InterPro" id="IPR000866">
    <property type="entry name" value="AhpC/TSA"/>
</dbReference>
<name>A0A951U5E7_9CYAN</name>
<accession>A0A951U5E7</accession>
<protein>
    <recommendedName>
        <fullName evidence="3">thioredoxin-dependent peroxiredoxin</fullName>
        <ecNumber evidence="3">1.11.1.24</ecNumber>
    </recommendedName>
    <alternativeName>
        <fullName evidence="11">Bacterioferritin comigratory protein</fullName>
    </alternativeName>
    <alternativeName>
        <fullName evidence="9">Thioredoxin peroxidase</fullName>
    </alternativeName>
</protein>
<dbReference type="EC" id="1.11.1.24" evidence="3"/>
<evidence type="ECO:0000256" key="4">
    <source>
        <dbReference type="ARBA" id="ARBA00022559"/>
    </source>
</evidence>
<keyword evidence="7" id="KW-1015">Disulfide bond</keyword>
<dbReference type="InterPro" id="IPR013766">
    <property type="entry name" value="Thioredoxin_domain"/>
</dbReference>
<evidence type="ECO:0000256" key="2">
    <source>
        <dbReference type="ARBA" id="ARBA00011245"/>
    </source>
</evidence>
<dbReference type="PIRSF" id="PIRSF000239">
    <property type="entry name" value="AHPC"/>
    <property type="match status" value="1"/>
</dbReference>
<dbReference type="NCBIfam" id="NF006960">
    <property type="entry name" value="PRK09437.1"/>
    <property type="match status" value="1"/>
</dbReference>
<comment type="similarity">
    <text evidence="10">Belongs to the peroxiredoxin family. BCP/PrxQ subfamily.</text>
</comment>
<keyword evidence="8" id="KW-0676">Redox-active center</keyword>
<dbReference type="CDD" id="cd03017">
    <property type="entry name" value="PRX_BCP"/>
    <property type="match status" value="1"/>
</dbReference>
<evidence type="ECO:0000256" key="5">
    <source>
        <dbReference type="ARBA" id="ARBA00022862"/>
    </source>
</evidence>
<keyword evidence="4 15" id="KW-0575">Peroxidase</keyword>
<evidence type="ECO:0000256" key="3">
    <source>
        <dbReference type="ARBA" id="ARBA00013017"/>
    </source>
</evidence>
<keyword evidence="6" id="KW-0560">Oxidoreductase</keyword>
<proteinExistence type="inferred from homology"/>
<comment type="caution">
    <text evidence="15">The sequence shown here is derived from an EMBL/GenBank/DDBJ whole genome shotgun (WGS) entry which is preliminary data.</text>
</comment>
<evidence type="ECO:0000256" key="1">
    <source>
        <dbReference type="ARBA" id="ARBA00003330"/>
    </source>
</evidence>
<dbReference type="PANTHER" id="PTHR42801">
    <property type="entry name" value="THIOREDOXIN-DEPENDENT PEROXIDE REDUCTASE"/>
    <property type="match status" value="1"/>
</dbReference>
<feature type="domain" description="Thioredoxin" evidence="14">
    <location>
        <begin position="3"/>
        <end position="154"/>
    </location>
</feature>
<dbReference type="Pfam" id="PF00578">
    <property type="entry name" value="AhpC-TSA"/>
    <property type="match status" value="1"/>
</dbReference>
<evidence type="ECO:0000256" key="6">
    <source>
        <dbReference type="ARBA" id="ARBA00023002"/>
    </source>
</evidence>
<evidence type="ECO:0000313" key="15">
    <source>
        <dbReference type="EMBL" id="MBW4466693.1"/>
    </source>
</evidence>
<comment type="subunit">
    <text evidence="2">Monomer.</text>
</comment>
<evidence type="ECO:0000256" key="9">
    <source>
        <dbReference type="ARBA" id="ARBA00032824"/>
    </source>
</evidence>
<dbReference type="InterPro" id="IPR050924">
    <property type="entry name" value="Peroxiredoxin_BCP/PrxQ"/>
</dbReference>
<feature type="active site" description="Cysteine sulfenic acid (-SOH) intermediate; for peroxidase activity" evidence="13">
    <location>
        <position position="45"/>
    </location>
</feature>
<dbReference type="GO" id="GO:0034599">
    <property type="term" value="P:cellular response to oxidative stress"/>
    <property type="evidence" value="ECO:0007669"/>
    <property type="project" value="TreeGrafter"/>
</dbReference>
<dbReference type="FunFam" id="3.40.30.10:FF:000007">
    <property type="entry name" value="Thioredoxin-dependent thiol peroxidase"/>
    <property type="match status" value="1"/>
</dbReference>
<dbReference type="EMBL" id="JAHHHV010000070">
    <property type="protein sequence ID" value="MBW4466693.1"/>
    <property type="molecule type" value="Genomic_DNA"/>
</dbReference>